<comment type="caution">
    <text evidence="10">The sequence shown here is derived from an EMBL/GenBank/DDBJ whole genome shotgun (WGS) entry which is preliminary data.</text>
</comment>
<keyword evidence="7 9" id="KW-1133">Transmembrane helix</keyword>
<keyword evidence="4 9" id="KW-0812">Transmembrane</keyword>
<dbReference type="NCBIfam" id="TIGR00728">
    <property type="entry name" value="OPT_sfam"/>
    <property type="match status" value="1"/>
</dbReference>
<evidence type="ECO:0000313" key="11">
    <source>
        <dbReference type="Proteomes" id="UP000800235"/>
    </source>
</evidence>
<proteinExistence type="inferred from homology"/>
<reference evidence="10" key="1">
    <citation type="journal article" date="2020" name="Stud. Mycol.">
        <title>101 Dothideomycetes genomes: a test case for predicting lifestyles and emergence of pathogens.</title>
        <authorList>
            <person name="Haridas S."/>
            <person name="Albert R."/>
            <person name="Binder M."/>
            <person name="Bloem J."/>
            <person name="Labutti K."/>
            <person name="Salamov A."/>
            <person name="Andreopoulos B."/>
            <person name="Baker S."/>
            <person name="Barry K."/>
            <person name="Bills G."/>
            <person name="Bluhm B."/>
            <person name="Cannon C."/>
            <person name="Castanera R."/>
            <person name="Culley D."/>
            <person name="Daum C."/>
            <person name="Ezra D."/>
            <person name="Gonzalez J."/>
            <person name="Henrissat B."/>
            <person name="Kuo A."/>
            <person name="Liang C."/>
            <person name="Lipzen A."/>
            <person name="Lutzoni F."/>
            <person name="Magnuson J."/>
            <person name="Mondo S."/>
            <person name="Nolan M."/>
            <person name="Ohm R."/>
            <person name="Pangilinan J."/>
            <person name="Park H.-J."/>
            <person name="Ramirez L."/>
            <person name="Alfaro M."/>
            <person name="Sun H."/>
            <person name="Tritt A."/>
            <person name="Yoshinaga Y."/>
            <person name="Zwiers L.-H."/>
            <person name="Turgeon B."/>
            <person name="Goodwin S."/>
            <person name="Spatafora J."/>
            <person name="Crous P."/>
            <person name="Grigoriev I."/>
        </authorList>
    </citation>
    <scope>NUCLEOTIDE SEQUENCE</scope>
    <source>
        <strain evidence="10">CBS 130266</strain>
    </source>
</reference>
<organism evidence="10 11">
    <name type="scientific">Tothia fuscella</name>
    <dbReference type="NCBI Taxonomy" id="1048955"/>
    <lineage>
        <taxon>Eukaryota</taxon>
        <taxon>Fungi</taxon>
        <taxon>Dikarya</taxon>
        <taxon>Ascomycota</taxon>
        <taxon>Pezizomycotina</taxon>
        <taxon>Dothideomycetes</taxon>
        <taxon>Pleosporomycetidae</taxon>
        <taxon>Venturiales</taxon>
        <taxon>Cylindrosympodiaceae</taxon>
        <taxon>Tothia</taxon>
    </lineage>
</organism>
<dbReference type="InterPro" id="IPR004813">
    <property type="entry name" value="OPT"/>
</dbReference>
<evidence type="ECO:0000256" key="7">
    <source>
        <dbReference type="ARBA" id="ARBA00022989"/>
    </source>
</evidence>
<evidence type="ECO:0000256" key="4">
    <source>
        <dbReference type="ARBA" id="ARBA00022692"/>
    </source>
</evidence>
<evidence type="ECO:0000256" key="1">
    <source>
        <dbReference type="ARBA" id="ARBA00004141"/>
    </source>
</evidence>
<feature type="transmembrane region" description="Helical" evidence="9">
    <location>
        <begin position="215"/>
        <end position="234"/>
    </location>
</feature>
<comment type="similarity">
    <text evidence="2">Belongs to the oligopeptide OPT transporter family.</text>
</comment>
<keyword evidence="5" id="KW-0571">Peptide transport</keyword>
<evidence type="ECO:0000256" key="2">
    <source>
        <dbReference type="ARBA" id="ARBA00008807"/>
    </source>
</evidence>
<dbReference type="GO" id="GO:0016020">
    <property type="term" value="C:membrane"/>
    <property type="evidence" value="ECO:0007669"/>
    <property type="project" value="UniProtKB-SubCell"/>
</dbReference>
<dbReference type="InterPro" id="IPR004648">
    <property type="entry name" value="Oligpept_transpt"/>
</dbReference>
<accession>A0A9P4NYJ7</accession>
<keyword evidence="6" id="KW-0653">Protein transport</keyword>
<dbReference type="Pfam" id="PF03169">
    <property type="entry name" value="OPT"/>
    <property type="match status" value="1"/>
</dbReference>
<feature type="transmembrane region" description="Helical" evidence="9">
    <location>
        <begin position="82"/>
        <end position="100"/>
    </location>
</feature>
<feature type="transmembrane region" description="Helical" evidence="9">
    <location>
        <begin position="255"/>
        <end position="285"/>
    </location>
</feature>
<keyword evidence="3" id="KW-0813">Transport</keyword>
<dbReference type="PANTHER" id="PTHR22601">
    <property type="entry name" value="ISP4 LIKE PROTEIN"/>
    <property type="match status" value="1"/>
</dbReference>
<feature type="transmembrane region" description="Helical" evidence="9">
    <location>
        <begin position="404"/>
        <end position="425"/>
    </location>
</feature>
<dbReference type="GO" id="GO:0035673">
    <property type="term" value="F:oligopeptide transmembrane transporter activity"/>
    <property type="evidence" value="ECO:0007669"/>
    <property type="project" value="InterPro"/>
</dbReference>
<dbReference type="OrthoDB" id="9986677at2759"/>
<feature type="transmembrane region" description="Helical" evidence="9">
    <location>
        <begin position="675"/>
        <end position="699"/>
    </location>
</feature>
<evidence type="ECO:0000313" key="10">
    <source>
        <dbReference type="EMBL" id="KAF2434799.1"/>
    </source>
</evidence>
<gene>
    <name evidence="10" type="ORF">EJ08DRAFT_668237</name>
</gene>
<evidence type="ECO:0000256" key="5">
    <source>
        <dbReference type="ARBA" id="ARBA00022856"/>
    </source>
</evidence>
<keyword evidence="11" id="KW-1185">Reference proteome</keyword>
<feature type="transmembrane region" description="Helical" evidence="9">
    <location>
        <begin position="483"/>
        <end position="509"/>
    </location>
</feature>
<evidence type="ECO:0000256" key="8">
    <source>
        <dbReference type="ARBA" id="ARBA00023136"/>
    </source>
</evidence>
<dbReference type="NCBIfam" id="TIGR00727">
    <property type="entry name" value="ISP4_OPT"/>
    <property type="match status" value="1"/>
</dbReference>
<feature type="transmembrane region" description="Helical" evidence="9">
    <location>
        <begin position="106"/>
        <end position="126"/>
    </location>
</feature>
<keyword evidence="8 9" id="KW-0472">Membrane</keyword>
<dbReference type="Proteomes" id="UP000800235">
    <property type="component" value="Unassembled WGS sequence"/>
</dbReference>
<name>A0A9P4NYJ7_9PEZI</name>
<evidence type="ECO:0000256" key="3">
    <source>
        <dbReference type="ARBA" id="ARBA00022448"/>
    </source>
</evidence>
<feature type="transmembrane region" description="Helical" evidence="9">
    <location>
        <begin position="188"/>
        <end position="209"/>
    </location>
</feature>
<dbReference type="EMBL" id="MU007015">
    <property type="protein sequence ID" value="KAF2434799.1"/>
    <property type="molecule type" value="Genomic_DNA"/>
</dbReference>
<feature type="transmembrane region" description="Helical" evidence="9">
    <location>
        <begin position="331"/>
        <end position="352"/>
    </location>
</feature>
<dbReference type="AlphaFoldDB" id="A0A9P4NYJ7"/>
<feature type="transmembrane region" description="Helical" evidence="9">
    <location>
        <begin position="637"/>
        <end position="655"/>
    </location>
</feature>
<feature type="transmembrane region" description="Helical" evidence="9">
    <location>
        <begin position="457"/>
        <end position="477"/>
    </location>
</feature>
<comment type="subcellular location">
    <subcellularLocation>
        <location evidence="1">Membrane</location>
        <topology evidence="1">Multi-pass membrane protein</topology>
    </subcellularLocation>
</comment>
<feature type="transmembrane region" description="Helical" evidence="9">
    <location>
        <begin position="568"/>
        <end position="589"/>
    </location>
</feature>
<feature type="transmembrane region" description="Helical" evidence="9">
    <location>
        <begin position="297"/>
        <end position="319"/>
    </location>
</feature>
<evidence type="ECO:0000256" key="9">
    <source>
        <dbReference type="SAM" id="Phobius"/>
    </source>
</evidence>
<feature type="transmembrane region" description="Helical" evidence="9">
    <location>
        <begin position="711"/>
        <end position="739"/>
    </location>
</feature>
<protein>
    <submittedName>
        <fullName evidence="10">OPT family small oligopeptide transporter</fullName>
    </submittedName>
</protein>
<sequence>MADTGKGRSTAEADVQILKKAHQWDPNLPQEEIDVIEAATASGDLEKIDALQKDFIDDSPYEAVRAAVRNTDDGSVANTVRAWILGLISTTIVAAINMLLSMRSPAITIPVVAVILLVYPIGVLWAKIVPTKKFRTFGLEWTFNPGPWTIKEHTVVTLMANVTTGYPYSTNALEALNAKALYNHNMGWGFALLFTLSSQCLGISLAGMFRRFTVWPASLIWPGQFATTSLLYALHDKSKSDPSKTGGWTISRYRWFLYVAAGSFVWYFLPGLLCQGLQVFAFITWIKPNNVVLNQLFGGYTGLSLIPITFDWTYVNSYLLNPLLSPWHSHLNTLIGLGIFVIISAIGISYTGSLYSDYLPMNTSKTFDNTGKRYNVSRILTSDFKFDEAKYKAYSPMFLAPTFALNYGLSFAALTAAVVHTIIFYRKEIWLRVNMSRTAEPDIHMRLMAKYREAPEWWYGMLWAVSMVFGLVTVLAYPTQLPWWAFLVSCCLGLFFILPLCMIIGITNIQLSLNVLSPFLAGYMIPGRPIGVMLFKVFSTIVLGNAQVMTGDLKLAHYMKIPPRTTFAAQVVAIIWSVFVQIATMNWVLGTIPDVCTANQKSHFTCPNGSTFFSSSIVWGVIGPNRMFGPGSIYRSIMWYWLLGAALPVVFWLLARKFPKSPVRYMNAPVMLGAMGWLPPATPLNFSTWAFWGLLFNFWIRKRWNGWWRTYNYITAAAVDSGLIICTVLIFFCITLPGVEAPQWWGNVRIMETMDVLGTAVRKTVRAGEKFGPKVW</sequence>
<evidence type="ECO:0000256" key="6">
    <source>
        <dbReference type="ARBA" id="ARBA00022927"/>
    </source>
</evidence>
<dbReference type="GO" id="GO:0015031">
    <property type="term" value="P:protein transport"/>
    <property type="evidence" value="ECO:0007669"/>
    <property type="project" value="UniProtKB-KW"/>
</dbReference>